<feature type="chain" id="PRO_5008404266" description="Secreted protein" evidence="1">
    <location>
        <begin position="26"/>
        <end position="245"/>
    </location>
</feature>
<evidence type="ECO:0000313" key="3">
    <source>
        <dbReference type="Proteomes" id="UP000092460"/>
    </source>
</evidence>
<sequence>MLISCRQWHRAAMLRIIKFLFGGRALQWQSGAISITAASEAGHAHISATAGARSGGDVVLSVPIEFVSLRGVKASWGTPESARRMQRGVELEAILKRKIAVWLVIVIEDIICGGGGGSSSNSLKCNTFTPPTGGVCVFVIAPMPPLFATPLPLPTAMPTTVAAVADLNVAYSPSSISPVALVLLLSNNTIPYTVRSVLVLPPTPPTMFDFCSKLPPPPPAMVEPLLTAVAAFRLPPCCALLVIKS</sequence>
<reference evidence="3" key="1">
    <citation type="submission" date="2015-01" db="EMBL/GenBank/DDBJ databases">
        <authorList>
            <person name="Aksoy S."/>
            <person name="Warren W."/>
            <person name="Wilson R.K."/>
        </authorList>
    </citation>
    <scope>NUCLEOTIDE SEQUENCE [LARGE SCALE GENOMIC DNA]</scope>
    <source>
        <strain evidence="3">IAEA</strain>
    </source>
</reference>
<keyword evidence="1" id="KW-0732">Signal</keyword>
<dbReference type="EMBL" id="JXJN01004314">
    <property type="status" value="NOT_ANNOTATED_CDS"/>
    <property type="molecule type" value="Genomic_DNA"/>
</dbReference>
<evidence type="ECO:0000256" key="1">
    <source>
        <dbReference type="SAM" id="SignalP"/>
    </source>
</evidence>
<feature type="signal peptide" evidence="1">
    <location>
        <begin position="1"/>
        <end position="25"/>
    </location>
</feature>
<keyword evidence="3" id="KW-1185">Reference proteome</keyword>
<dbReference type="AlphaFoldDB" id="A0A1B0AVL8"/>
<proteinExistence type="predicted"/>
<accession>A0A1B0AVL8</accession>
<dbReference type="EMBL" id="JXJN01004315">
    <property type="status" value="NOT_ANNOTATED_CDS"/>
    <property type="molecule type" value="Genomic_DNA"/>
</dbReference>
<organism evidence="2 3">
    <name type="scientific">Glossina palpalis gambiensis</name>
    <dbReference type="NCBI Taxonomy" id="67801"/>
    <lineage>
        <taxon>Eukaryota</taxon>
        <taxon>Metazoa</taxon>
        <taxon>Ecdysozoa</taxon>
        <taxon>Arthropoda</taxon>
        <taxon>Hexapoda</taxon>
        <taxon>Insecta</taxon>
        <taxon>Pterygota</taxon>
        <taxon>Neoptera</taxon>
        <taxon>Endopterygota</taxon>
        <taxon>Diptera</taxon>
        <taxon>Brachycera</taxon>
        <taxon>Muscomorpha</taxon>
        <taxon>Hippoboscoidea</taxon>
        <taxon>Glossinidae</taxon>
        <taxon>Glossina</taxon>
    </lineage>
</organism>
<name>A0A1B0AVL8_9MUSC</name>
<reference evidence="2" key="2">
    <citation type="submission" date="2020-05" db="UniProtKB">
        <authorList>
            <consortium name="EnsemblMetazoa"/>
        </authorList>
    </citation>
    <scope>IDENTIFICATION</scope>
    <source>
        <strain evidence="2">IAEA</strain>
    </source>
</reference>
<evidence type="ECO:0008006" key="4">
    <source>
        <dbReference type="Google" id="ProtNLM"/>
    </source>
</evidence>
<dbReference type="VEuPathDB" id="VectorBase:GPPI010117"/>
<dbReference type="Proteomes" id="UP000092460">
    <property type="component" value="Unassembled WGS sequence"/>
</dbReference>
<dbReference type="EnsemblMetazoa" id="GPPI010117-RA">
    <property type="protein sequence ID" value="GPPI010117-PA"/>
    <property type="gene ID" value="GPPI010117"/>
</dbReference>
<protein>
    <recommendedName>
        <fullName evidence="4">Secreted protein</fullName>
    </recommendedName>
</protein>
<evidence type="ECO:0000313" key="2">
    <source>
        <dbReference type="EnsemblMetazoa" id="GPPI010117-PA"/>
    </source>
</evidence>